<organism evidence="1 2">
    <name type="scientific">Algoriphagus oliviformis</name>
    <dbReference type="NCBI Taxonomy" id="2811231"/>
    <lineage>
        <taxon>Bacteria</taxon>
        <taxon>Pseudomonadati</taxon>
        <taxon>Bacteroidota</taxon>
        <taxon>Cytophagia</taxon>
        <taxon>Cytophagales</taxon>
        <taxon>Cyclobacteriaceae</taxon>
        <taxon>Algoriphagus</taxon>
    </lineage>
</organism>
<proteinExistence type="predicted"/>
<comment type="caution">
    <text evidence="1">The sequence shown here is derived from an EMBL/GenBank/DDBJ whole genome shotgun (WGS) entry which is preliminary data.</text>
</comment>
<gene>
    <name evidence="1" type="ORF">J0A68_14490</name>
</gene>
<dbReference type="PROSITE" id="PS51257">
    <property type="entry name" value="PROKAR_LIPOPROTEIN"/>
    <property type="match status" value="1"/>
</dbReference>
<sequence length="241" mass="27786">MKSPLNHWLLLLVLLFSCGKNPEKQARELVGRSIAAHGGAEAWEEITTLKFRKKTRLLAEDGTVESELDQRVEIRMKPYLEGKITWEKDSMTHVLTWDRQQMRYFMGENEIRNLGFLASKRKEFDAAFFEVSQPWGILDELSAPRYEGLLTLENGREAEVVQLDSAGGAELSLFYFDPKSAVMIGRQLIQGNSLMLIYYLGYAEVEGLKLQAQSESWELDEDGKKRFLRAEFLYSEYEVVK</sequence>
<dbReference type="RefSeq" id="WP_206578938.1">
    <property type="nucleotide sequence ID" value="NZ_JAFKCT010000006.1"/>
</dbReference>
<accession>A0ABS3C4W2</accession>
<evidence type="ECO:0008006" key="3">
    <source>
        <dbReference type="Google" id="ProtNLM"/>
    </source>
</evidence>
<evidence type="ECO:0000313" key="2">
    <source>
        <dbReference type="Proteomes" id="UP000664317"/>
    </source>
</evidence>
<keyword evidence="2" id="KW-1185">Reference proteome</keyword>
<dbReference type="Proteomes" id="UP000664317">
    <property type="component" value="Unassembled WGS sequence"/>
</dbReference>
<name>A0ABS3C4W2_9BACT</name>
<dbReference type="EMBL" id="JAFKCT010000006">
    <property type="protein sequence ID" value="MBN7812158.1"/>
    <property type="molecule type" value="Genomic_DNA"/>
</dbReference>
<protein>
    <recommendedName>
        <fullName evidence="3">Outer membrane lipoprotein-sorting protein</fullName>
    </recommendedName>
</protein>
<reference evidence="1 2" key="1">
    <citation type="submission" date="2021-03" db="EMBL/GenBank/DDBJ databases">
        <title>novel species isolated from a fishpond in China.</title>
        <authorList>
            <person name="Lu H."/>
            <person name="Cai Z."/>
        </authorList>
    </citation>
    <scope>NUCLEOTIDE SEQUENCE [LARGE SCALE GENOMIC DNA]</scope>
    <source>
        <strain evidence="1 2">H41</strain>
    </source>
</reference>
<evidence type="ECO:0000313" key="1">
    <source>
        <dbReference type="EMBL" id="MBN7812158.1"/>
    </source>
</evidence>